<sequence length="357" mass="39457">MLKTTTGQAGAGPAETLEYPFDHPPATGEVVEVAPGILWTRIPLPFKLDHVNIYLIEDGEGWAVLDTGISDKPTRAVWEQLFDGPLAGRKLTRLIVTHYHPDHIGLAGWLCERFGVPLSTSQTAYLGCLTISLSPGSLEAKPFREFYLRHGMSEETATLVSTHGHGYLRMVTPLPMTFNRLVAGDVLMIGGRRFEVLSGDGHAPEQIMLYRPEDKVFLAADQVLAKITPNVSVWAVDPEGDPLGLYIRSLNAIRDRIPADALVLPGHQLPFYGVHTRCSELIEHHEERCAMIAEACAQGPKSVAELVPFIFTRKLDPHQLSFAFSEVHAHVNYMLRKGELAWEDQSAPQLRAVYVAG</sequence>
<name>A0ABV3SC40_9HYPH</name>
<dbReference type="Gene3D" id="1.10.10.10">
    <property type="entry name" value="Winged helix-like DNA-binding domain superfamily/Winged helix DNA-binding domain"/>
    <property type="match status" value="1"/>
</dbReference>
<reference evidence="2 3" key="1">
    <citation type="submission" date="2024-05" db="EMBL/GenBank/DDBJ databases">
        <authorList>
            <person name="Jiang F."/>
        </authorList>
    </citation>
    <scope>NUCLEOTIDE SEQUENCE [LARGE SCALE GENOMIC DNA]</scope>
    <source>
        <strain evidence="2 3">LZ166</strain>
    </source>
</reference>
<dbReference type="Pfam" id="PF21221">
    <property type="entry name" value="B_lactamase-like_C"/>
    <property type="match status" value="1"/>
</dbReference>
<evidence type="ECO:0000313" key="2">
    <source>
        <dbReference type="EMBL" id="MEX0404231.1"/>
    </source>
</evidence>
<comment type="caution">
    <text evidence="2">The sequence shown here is derived from an EMBL/GenBank/DDBJ whole genome shotgun (WGS) entry which is preliminary data.</text>
</comment>
<dbReference type="SUPFAM" id="SSF56281">
    <property type="entry name" value="Metallo-hydrolase/oxidoreductase"/>
    <property type="match status" value="1"/>
</dbReference>
<evidence type="ECO:0000313" key="3">
    <source>
        <dbReference type="Proteomes" id="UP001556692"/>
    </source>
</evidence>
<dbReference type="InterPro" id="IPR048933">
    <property type="entry name" value="B_lactamase-like_C"/>
</dbReference>
<gene>
    <name evidence="2" type="ORF">ABGN05_00985</name>
</gene>
<dbReference type="InterPro" id="IPR036866">
    <property type="entry name" value="RibonucZ/Hydroxyglut_hydro"/>
</dbReference>
<dbReference type="EMBL" id="JBDPGJ010000001">
    <property type="protein sequence ID" value="MEX0404231.1"/>
    <property type="molecule type" value="Genomic_DNA"/>
</dbReference>
<organism evidence="2 3">
    <name type="scientific">Aquibium pacificus</name>
    <dbReference type="NCBI Taxonomy" id="3153579"/>
    <lineage>
        <taxon>Bacteria</taxon>
        <taxon>Pseudomonadati</taxon>
        <taxon>Pseudomonadota</taxon>
        <taxon>Alphaproteobacteria</taxon>
        <taxon>Hyphomicrobiales</taxon>
        <taxon>Phyllobacteriaceae</taxon>
        <taxon>Aquibium</taxon>
    </lineage>
</organism>
<feature type="domain" description="Metallo-beta-lactamase" evidence="1">
    <location>
        <begin position="50"/>
        <end position="267"/>
    </location>
</feature>
<dbReference type="SMART" id="SM00849">
    <property type="entry name" value="Lactamase_B"/>
    <property type="match status" value="1"/>
</dbReference>
<protein>
    <submittedName>
        <fullName evidence="2">MBL fold metallo-hydrolase</fullName>
    </submittedName>
</protein>
<proteinExistence type="predicted"/>
<dbReference type="Pfam" id="PF00753">
    <property type="entry name" value="Lactamase_B"/>
    <property type="match status" value="1"/>
</dbReference>
<accession>A0ABV3SC40</accession>
<dbReference type="InterPro" id="IPR036388">
    <property type="entry name" value="WH-like_DNA-bd_sf"/>
</dbReference>
<dbReference type="Gene3D" id="3.60.15.10">
    <property type="entry name" value="Ribonuclease Z/Hydroxyacylglutathione hydrolase-like"/>
    <property type="match status" value="1"/>
</dbReference>
<evidence type="ECO:0000259" key="1">
    <source>
        <dbReference type="SMART" id="SM00849"/>
    </source>
</evidence>
<keyword evidence="3" id="KW-1185">Reference proteome</keyword>
<dbReference type="InterPro" id="IPR001279">
    <property type="entry name" value="Metallo-B-lactamas"/>
</dbReference>
<dbReference type="InterPro" id="IPR050662">
    <property type="entry name" value="Sec-metab_biosynth-thioest"/>
</dbReference>
<dbReference type="Proteomes" id="UP001556692">
    <property type="component" value="Unassembled WGS sequence"/>
</dbReference>
<dbReference type="PANTHER" id="PTHR23131:SF4">
    <property type="entry name" value="METALLO-BETA-LACTAMASE SUPERFAMILY POTEIN"/>
    <property type="match status" value="1"/>
</dbReference>
<dbReference type="PANTHER" id="PTHR23131">
    <property type="entry name" value="ENDORIBONUCLEASE LACTB2"/>
    <property type="match status" value="1"/>
</dbReference>